<protein>
    <submittedName>
        <fullName evidence="4">N-terminal TM domain of oligopeptide transport permease C family protein</fullName>
    </submittedName>
</protein>
<dbReference type="InterPro" id="IPR025966">
    <property type="entry name" value="OppC_N"/>
</dbReference>
<dbReference type="Proteomes" id="UP000003779">
    <property type="component" value="Chromosome"/>
</dbReference>
<evidence type="ECO:0000313" key="4">
    <source>
        <dbReference type="EMBL" id="AFR10010.1"/>
    </source>
</evidence>
<dbReference type="PATRIC" id="fig|1205910.3.peg.3964"/>
<evidence type="ECO:0000256" key="2">
    <source>
        <dbReference type="SAM" id="Phobius"/>
    </source>
</evidence>
<feature type="region of interest" description="Disordered" evidence="1">
    <location>
        <begin position="31"/>
        <end position="59"/>
    </location>
</feature>
<name>J7LEY7_NOCAA</name>
<dbReference type="STRING" id="1205910.B005_4186"/>
<dbReference type="KEGG" id="nal:B005_4186"/>
<reference evidence="5" key="2">
    <citation type="submission" date="2012-08" db="EMBL/GenBank/DDBJ databases">
        <title>Whole-genome sequence of Nocardiopsis alba strain ATCC BAA-2165 associated with honeybees.</title>
        <authorList>
            <person name="Qiao J."/>
            <person name="Chen L."/>
            <person name="Li Y."/>
            <person name="Wang J."/>
            <person name="Zhang W."/>
            <person name="Chen S."/>
        </authorList>
    </citation>
    <scope>NUCLEOTIDE SEQUENCE [LARGE SCALE GENOMIC DNA]</scope>
    <source>
        <strain evidence="5">ATCC BAA-2165 / BE74</strain>
    </source>
</reference>
<sequence length="59" mass="6347">MRTTLRSLSRDPSAMTGAAIVAVITLLALLAPPPGRRPRPAPAERAAPGPRNRRPPRDR</sequence>
<feature type="transmembrane region" description="Helical" evidence="2">
    <location>
        <begin position="12"/>
        <end position="31"/>
    </location>
</feature>
<dbReference type="AlphaFoldDB" id="J7LEY7"/>
<dbReference type="EMBL" id="CP003788">
    <property type="protein sequence ID" value="AFR10010.1"/>
    <property type="molecule type" value="Genomic_DNA"/>
</dbReference>
<evidence type="ECO:0000313" key="5">
    <source>
        <dbReference type="Proteomes" id="UP000003779"/>
    </source>
</evidence>
<feature type="domain" description="Oligopeptide transport permease C-like N-terminal" evidence="3">
    <location>
        <begin position="2"/>
        <end position="32"/>
    </location>
</feature>
<evidence type="ECO:0000256" key="1">
    <source>
        <dbReference type="SAM" id="MobiDB-lite"/>
    </source>
</evidence>
<organism evidence="4 5">
    <name type="scientific">Nocardiopsis alba (strain ATCC BAA-2165 / BE74)</name>
    <dbReference type="NCBI Taxonomy" id="1205910"/>
    <lineage>
        <taxon>Bacteria</taxon>
        <taxon>Bacillati</taxon>
        <taxon>Actinomycetota</taxon>
        <taxon>Actinomycetes</taxon>
        <taxon>Streptosporangiales</taxon>
        <taxon>Nocardiopsidaceae</taxon>
        <taxon>Nocardiopsis</taxon>
    </lineage>
</organism>
<accession>J7LEY7</accession>
<keyword evidence="2" id="KW-0812">Transmembrane</keyword>
<evidence type="ECO:0000259" key="3">
    <source>
        <dbReference type="Pfam" id="PF12911"/>
    </source>
</evidence>
<reference evidence="4 5" key="1">
    <citation type="journal article" date="2012" name="J. Bacteriol.">
        <title>Whole-Genome Sequence of Nocardiopsis alba Strain ATCC BAA-2165, Associated with Honeybees.</title>
        <authorList>
            <person name="Qiao J."/>
            <person name="Chen L."/>
            <person name="Li Y."/>
            <person name="Wang J."/>
            <person name="Zhang W."/>
            <person name="Chen S."/>
        </authorList>
    </citation>
    <scope>NUCLEOTIDE SEQUENCE [LARGE SCALE GENOMIC DNA]</scope>
    <source>
        <strain evidence="5">ATCC BAA-2165 / BE74</strain>
    </source>
</reference>
<gene>
    <name evidence="4" type="ordered locus">B005_4186</name>
</gene>
<dbReference type="Pfam" id="PF12911">
    <property type="entry name" value="OppC_N"/>
    <property type="match status" value="1"/>
</dbReference>
<keyword evidence="2" id="KW-1133">Transmembrane helix</keyword>
<proteinExistence type="predicted"/>
<dbReference type="HOGENOM" id="CLU_2955943_0_0_11"/>
<keyword evidence="2" id="KW-0472">Membrane</keyword>
<dbReference type="GO" id="GO:0005886">
    <property type="term" value="C:plasma membrane"/>
    <property type="evidence" value="ECO:0007669"/>
    <property type="project" value="UniProtKB-SubCell"/>
</dbReference>